<reference evidence="12" key="1">
    <citation type="submission" date="2022-02" db="EMBL/GenBank/DDBJ databases">
        <authorList>
            <person name="Leng L."/>
        </authorList>
    </citation>
    <scope>NUCLEOTIDE SEQUENCE</scope>
    <source>
        <strain evidence="12">JI</strain>
    </source>
</reference>
<name>A0A9X4H6T9_9FIRM</name>
<dbReference type="NCBIfam" id="TIGR00726">
    <property type="entry name" value="peptidoglycan editing factor PgeF"/>
    <property type="match status" value="1"/>
</dbReference>
<comment type="function">
    <text evidence="2">Purine nucleoside enzyme that catalyzes the phosphorolysis of adenosine and inosine nucleosides, yielding D-ribose 1-phosphate and the respective free bases, adenine and hypoxanthine. Also catalyzes the phosphorolysis of S-methyl-5'-thioadenosine into adenine and S-methyl-5-thio-alpha-D-ribose 1-phosphate. Also has adenosine deaminase activity.</text>
</comment>
<gene>
    <name evidence="12" type="primary">pgeF</name>
    <name evidence="12" type="ORF">L7E55_14620</name>
</gene>
<comment type="caution">
    <text evidence="12">The sequence shown here is derived from an EMBL/GenBank/DDBJ whole genome shotgun (WGS) entry which is preliminary data.</text>
</comment>
<dbReference type="PANTHER" id="PTHR30616">
    <property type="entry name" value="UNCHARACTERIZED PROTEIN YFIH"/>
    <property type="match status" value="1"/>
</dbReference>
<keyword evidence="6" id="KW-0378">Hydrolase</keyword>
<evidence type="ECO:0000256" key="10">
    <source>
        <dbReference type="ARBA" id="ARBA00049893"/>
    </source>
</evidence>
<organism evidence="12 13">
    <name type="scientific">Pelotomaculum isophthalicicum JI</name>
    <dbReference type="NCBI Taxonomy" id="947010"/>
    <lineage>
        <taxon>Bacteria</taxon>
        <taxon>Bacillati</taxon>
        <taxon>Bacillota</taxon>
        <taxon>Clostridia</taxon>
        <taxon>Eubacteriales</taxon>
        <taxon>Desulfotomaculaceae</taxon>
        <taxon>Pelotomaculum</taxon>
    </lineage>
</organism>
<dbReference type="GO" id="GO:0005507">
    <property type="term" value="F:copper ion binding"/>
    <property type="evidence" value="ECO:0007669"/>
    <property type="project" value="TreeGrafter"/>
</dbReference>
<evidence type="ECO:0000256" key="1">
    <source>
        <dbReference type="ARBA" id="ARBA00000553"/>
    </source>
</evidence>
<dbReference type="PANTHER" id="PTHR30616:SF2">
    <property type="entry name" value="PURINE NUCLEOSIDE PHOSPHORYLASE LACC1"/>
    <property type="match status" value="1"/>
</dbReference>
<comment type="catalytic activity">
    <reaction evidence="8">
        <text>adenosine + H2O + H(+) = inosine + NH4(+)</text>
        <dbReference type="Rhea" id="RHEA:24408"/>
        <dbReference type="ChEBI" id="CHEBI:15377"/>
        <dbReference type="ChEBI" id="CHEBI:15378"/>
        <dbReference type="ChEBI" id="CHEBI:16335"/>
        <dbReference type="ChEBI" id="CHEBI:17596"/>
        <dbReference type="ChEBI" id="CHEBI:28938"/>
        <dbReference type="EC" id="3.5.4.4"/>
    </reaction>
    <physiologicalReaction direction="left-to-right" evidence="8">
        <dbReference type="Rhea" id="RHEA:24409"/>
    </physiologicalReaction>
</comment>
<comment type="catalytic activity">
    <reaction evidence="10">
        <text>S-methyl-5'-thioadenosine + phosphate = 5-(methylsulfanyl)-alpha-D-ribose 1-phosphate + adenine</text>
        <dbReference type="Rhea" id="RHEA:11852"/>
        <dbReference type="ChEBI" id="CHEBI:16708"/>
        <dbReference type="ChEBI" id="CHEBI:17509"/>
        <dbReference type="ChEBI" id="CHEBI:43474"/>
        <dbReference type="ChEBI" id="CHEBI:58533"/>
        <dbReference type="EC" id="2.4.2.28"/>
    </reaction>
    <physiologicalReaction direction="left-to-right" evidence="10">
        <dbReference type="Rhea" id="RHEA:11853"/>
    </physiologicalReaction>
</comment>
<dbReference type="Pfam" id="PF02578">
    <property type="entry name" value="Cu-oxidase_4"/>
    <property type="match status" value="1"/>
</dbReference>
<dbReference type="Gene3D" id="3.60.140.10">
    <property type="entry name" value="CNF1/YfiH-like putative cysteine hydrolases"/>
    <property type="match status" value="1"/>
</dbReference>
<dbReference type="SUPFAM" id="SSF64438">
    <property type="entry name" value="CNF1/YfiH-like putative cysteine hydrolases"/>
    <property type="match status" value="1"/>
</dbReference>
<dbReference type="GO" id="GO:0017061">
    <property type="term" value="F:S-methyl-5-thioadenosine phosphorylase activity"/>
    <property type="evidence" value="ECO:0007669"/>
    <property type="project" value="UniProtKB-EC"/>
</dbReference>
<comment type="catalytic activity">
    <reaction evidence="1">
        <text>inosine + phosphate = alpha-D-ribose 1-phosphate + hypoxanthine</text>
        <dbReference type="Rhea" id="RHEA:27646"/>
        <dbReference type="ChEBI" id="CHEBI:17368"/>
        <dbReference type="ChEBI" id="CHEBI:17596"/>
        <dbReference type="ChEBI" id="CHEBI:43474"/>
        <dbReference type="ChEBI" id="CHEBI:57720"/>
        <dbReference type="EC" id="2.4.2.1"/>
    </reaction>
    <physiologicalReaction direction="left-to-right" evidence="1">
        <dbReference type="Rhea" id="RHEA:27647"/>
    </physiologicalReaction>
</comment>
<comment type="similarity">
    <text evidence="3 11">Belongs to the purine nucleoside phosphorylase YfiH/LACC1 family.</text>
</comment>
<dbReference type="Proteomes" id="UP001154312">
    <property type="component" value="Unassembled WGS sequence"/>
</dbReference>
<sequence>MNGFISEVRNHLQFYRIPSFEATGQVEHGFTTRGGGVSEGPYWSLNTAFHVGDAVESVRANRALACGALGINPDDVVAGKQVHGDRVEVVSLSDKGRGARLFEDALTDVDALVTAERGVPLSSYYADCVPIFLLDPVKKVVALAHAGWKGTVAKIGLKTVKKMVKVFGTKPADCLAGVGPSIGPCCYEVSGQVVGLFKKSFSNGEELAEFLHPGKWRLNLWKANYHTLLEAGLPENNIAVASVCTSCRSDLFFSYRAEGGITGRMASFIMLKQVKG</sequence>
<dbReference type="GO" id="GO:0016787">
    <property type="term" value="F:hydrolase activity"/>
    <property type="evidence" value="ECO:0007669"/>
    <property type="project" value="UniProtKB-KW"/>
</dbReference>
<evidence type="ECO:0000313" key="13">
    <source>
        <dbReference type="Proteomes" id="UP001154312"/>
    </source>
</evidence>
<accession>A0A9X4H6T9</accession>
<keyword evidence="7" id="KW-0862">Zinc</keyword>
<evidence type="ECO:0000256" key="4">
    <source>
        <dbReference type="ARBA" id="ARBA00022679"/>
    </source>
</evidence>
<evidence type="ECO:0000256" key="11">
    <source>
        <dbReference type="RuleBase" id="RU361274"/>
    </source>
</evidence>
<dbReference type="InterPro" id="IPR011324">
    <property type="entry name" value="Cytotoxic_necrot_fac-like_cat"/>
</dbReference>
<dbReference type="AlphaFoldDB" id="A0A9X4H6T9"/>
<keyword evidence="4" id="KW-0808">Transferase</keyword>
<dbReference type="EMBL" id="JAKOAV010000034">
    <property type="protein sequence ID" value="MDF9409572.1"/>
    <property type="molecule type" value="Genomic_DNA"/>
</dbReference>
<dbReference type="RefSeq" id="WP_277445060.1">
    <property type="nucleotide sequence ID" value="NZ_JAKOAV010000034.1"/>
</dbReference>
<evidence type="ECO:0000256" key="9">
    <source>
        <dbReference type="ARBA" id="ARBA00048968"/>
    </source>
</evidence>
<evidence type="ECO:0000256" key="5">
    <source>
        <dbReference type="ARBA" id="ARBA00022723"/>
    </source>
</evidence>
<evidence type="ECO:0000313" key="12">
    <source>
        <dbReference type="EMBL" id="MDF9409572.1"/>
    </source>
</evidence>
<dbReference type="InterPro" id="IPR003730">
    <property type="entry name" value="Cu_polyphenol_OxRdtase"/>
</dbReference>
<evidence type="ECO:0000256" key="3">
    <source>
        <dbReference type="ARBA" id="ARBA00007353"/>
    </source>
</evidence>
<evidence type="ECO:0000256" key="6">
    <source>
        <dbReference type="ARBA" id="ARBA00022801"/>
    </source>
</evidence>
<keyword evidence="13" id="KW-1185">Reference proteome</keyword>
<evidence type="ECO:0000256" key="7">
    <source>
        <dbReference type="ARBA" id="ARBA00022833"/>
    </source>
</evidence>
<evidence type="ECO:0000256" key="8">
    <source>
        <dbReference type="ARBA" id="ARBA00047989"/>
    </source>
</evidence>
<evidence type="ECO:0000256" key="2">
    <source>
        <dbReference type="ARBA" id="ARBA00003215"/>
    </source>
</evidence>
<dbReference type="InterPro" id="IPR038371">
    <property type="entry name" value="Cu_polyphenol_OxRdtase_sf"/>
</dbReference>
<comment type="catalytic activity">
    <reaction evidence="9">
        <text>adenosine + phosphate = alpha-D-ribose 1-phosphate + adenine</text>
        <dbReference type="Rhea" id="RHEA:27642"/>
        <dbReference type="ChEBI" id="CHEBI:16335"/>
        <dbReference type="ChEBI" id="CHEBI:16708"/>
        <dbReference type="ChEBI" id="CHEBI:43474"/>
        <dbReference type="ChEBI" id="CHEBI:57720"/>
        <dbReference type="EC" id="2.4.2.1"/>
    </reaction>
    <physiologicalReaction direction="left-to-right" evidence="9">
        <dbReference type="Rhea" id="RHEA:27643"/>
    </physiologicalReaction>
</comment>
<proteinExistence type="inferred from homology"/>
<dbReference type="CDD" id="cd16833">
    <property type="entry name" value="YfiH"/>
    <property type="match status" value="1"/>
</dbReference>
<keyword evidence="5" id="KW-0479">Metal-binding</keyword>
<protein>
    <recommendedName>
        <fullName evidence="11">Purine nucleoside phosphorylase</fullName>
    </recommendedName>
</protein>